<dbReference type="GeneID" id="109472294"/>
<keyword evidence="1" id="KW-0472">Membrane</keyword>
<dbReference type="InterPro" id="IPR056229">
    <property type="entry name" value="Ig_TMM62"/>
</dbReference>
<keyword evidence="1" id="KW-0812">Transmembrane</keyword>
<dbReference type="PANTHER" id="PTHR14795">
    <property type="entry name" value="HELICASE RELATED"/>
    <property type="match status" value="1"/>
</dbReference>
<dbReference type="AlphaFoldDB" id="A0A6P4ZCV8"/>
<dbReference type="Pfam" id="PF00149">
    <property type="entry name" value="Metallophos"/>
    <property type="match status" value="1"/>
</dbReference>
<accession>A0A6P4ZCV8</accession>
<gene>
    <name evidence="5" type="primary">LOC109472294</name>
</gene>
<protein>
    <submittedName>
        <fullName evidence="5">Transmembrane protein 62-like</fullName>
    </submittedName>
</protein>
<dbReference type="CDD" id="cd07401">
    <property type="entry name" value="MPP_TMEM62_N"/>
    <property type="match status" value="1"/>
</dbReference>
<feature type="domain" description="Calcineurin-like phosphoesterase" evidence="2">
    <location>
        <begin position="56"/>
        <end position="260"/>
    </location>
</feature>
<evidence type="ECO:0000259" key="3">
    <source>
        <dbReference type="Pfam" id="PF24384"/>
    </source>
</evidence>
<dbReference type="PANTHER" id="PTHR14795:SF0">
    <property type="entry name" value="TRANSMEMBRANE PROTEIN 62"/>
    <property type="match status" value="1"/>
</dbReference>
<feature type="transmembrane region" description="Helical" evidence="1">
    <location>
        <begin position="642"/>
        <end position="668"/>
    </location>
</feature>
<keyword evidence="1" id="KW-1133">Transmembrane helix</keyword>
<dbReference type="InterPro" id="IPR041871">
    <property type="entry name" value="MPP_TMEM62"/>
</dbReference>
<organism evidence="4 5">
    <name type="scientific">Branchiostoma belcheri</name>
    <name type="common">Amphioxus</name>
    <dbReference type="NCBI Taxonomy" id="7741"/>
    <lineage>
        <taxon>Eukaryota</taxon>
        <taxon>Metazoa</taxon>
        <taxon>Chordata</taxon>
        <taxon>Cephalochordata</taxon>
        <taxon>Leptocardii</taxon>
        <taxon>Amphioxiformes</taxon>
        <taxon>Branchiostomatidae</taxon>
        <taxon>Branchiostoma</taxon>
    </lineage>
</organism>
<dbReference type="InterPro" id="IPR029052">
    <property type="entry name" value="Metallo-depent_PP-like"/>
</dbReference>
<feature type="domain" description="TMEM62 Ig-like" evidence="3">
    <location>
        <begin position="310"/>
        <end position="413"/>
    </location>
</feature>
<dbReference type="OrthoDB" id="27234at2759"/>
<evidence type="ECO:0000259" key="2">
    <source>
        <dbReference type="Pfam" id="PF00149"/>
    </source>
</evidence>
<feature type="transmembrane region" description="Helical" evidence="1">
    <location>
        <begin position="617"/>
        <end position="636"/>
    </location>
</feature>
<keyword evidence="4" id="KW-1185">Reference proteome</keyword>
<dbReference type="GO" id="GO:0016787">
    <property type="term" value="F:hydrolase activity"/>
    <property type="evidence" value="ECO:0007669"/>
    <property type="project" value="InterPro"/>
</dbReference>
<dbReference type="Proteomes" id="UP000515135">
    <property type="component" value="Unplaced"/>
</dbReference>
<feature type="transmembrane region" description="Helical" evidence="1">
    <location>
        <begin position="566"/>
        <end position="588"/>
    </location>
</feature>
<sequence>MASSLLKGAVLLLVSVLSWLCVYMKGRYTVDLRSLPQHPRSHQPPYPGGTHDNLLWFLQVSDIHISRFYDPQRVTDFKQFCSENVDVFKPPMVLVTGDLTDAKTIDRGGSMQYEVEWRTYYGVLKETNVMERTLWMDIRGNHDAFDIPALHSNRNFFRQYSSMGQTGKISYHHAHKTPFGTYSFVALDACLNPGPRRPFNFFGYLNESSLASLQSLADETVHSNMTIWMGHHPTATILSPNPGIKHVIRNGIAYLCGHLHDLGGLFPVMYSMQEGGTLELELSDWMNNRRYRLLAADHDILSFVDVKLGEWPVVLVTNPKDAMFSTPSHEPLGRIRHSTHIRLLAFSPAAIETVMVWLDGGRFCEASHVDGPLYTCPWNPADYGTGLHTIAVDVTDSEGRTRHQEHSFSVDGSRSHISFVQTVILQTDWLVLMKIVFLLVFTAGVLTLPVLRYSSPVLPPGGSSQDSVGGAGCGSCFHLLELLGLSTWCDMMIRKGAYPRQFVHKWLSRLSLLTKVDQLYYPLFCFGVYIPFGPWYVGELIRGHYGALFMHGTYVAGGYLPGLKSYAFASLQIALFNVPLTIYLATLLDNHLWQLSHKNDQATNNHAKPKHRLYPQLIGLLRLHGFGVFFLIWQLYASYWVMVAYGTMSFLICPLRTWSLLLAAWLIYKVQTLPKEKVAHLVR</sequence>
<name>A0A6P4ZCV8_BRABE</name>
<dbReference type="Gene3D" id="3.60.21.10">
    <property type="match status" value="1"/>
</dbReference>
<dbReference type="SUPFAM" id="SSF56300">
    <property type="entry name" value="Metallo-dependent phosphatases"/>
    <property type="match status" value="1"/>
</dbReference>
<dbReference type="InterPro" id="IPR004843">
    <property type="entry name" value="Calcineurin-like_PHP"/>
</dbReference>
<feature type="transmembrane region" description="Helical" evidence="1">
    <location>
        <begin position="429"/>
        <end position="451"/>
    </location>
</feature>
<dbReference type="RefSeq" id="XP_019627531.1">
    <property type="nucleotide sequence ID" value="XM_019771972.1"/>
</dbReference>
<dbReference type="KEGG" id="bbel:109472294"/>
<dbReference type="Pfam" id="PF24384">
    <property type="entry name" value="Ig_TMM62"/>
    <property type="match status" value="1"/>
</dbReference>
<evidence type="ECO:0000256" key="1">
    <source>
        <dbReference type="SAM" id="Phobius"/>
    </source>
</evidence>
<proteinExistence type="predicted"/>
<reference evidence="5" key="1">
    <citation type="submission" date="2025-08" db="UniProtKB">
        <authorList>
            <consortium name="RefSeq"/>
        </authorList>
    </citation>
    <scope>IDENTIFICATION</scope>
    <source>
        <tissue evidence="5">Gonad</tissue>
    </source>
</reference>
<evidence type="ECO:0000313" key="4">
    <source>
        <dbReference type="Proteomes" id="UP000515135"/>
    </source>
</evidence>
<feature type="transmembrane region" description="Helical" evidence="1">
    <location>
        <begin position="519"/>
        <end position="537"/>
    </location>
</feature>
<evidence type="ECO:0000313" key="5">
    <source>
        <dbReference type="RefSeq" id="XP_019627531.1"/>
    </source>
</evidence>